<name>A0AC35UDK8_9BILA</name>
<protein>
    <submittedName>
        <fullName evidence="2">DUF1934 domain-containing protein</fullName>
    </submittedName>
</protein>
<reference evidence="2" key="1">
    <citation type="submission" date="2016-11" db="UniProtKB">
        <authorList>
            <consortium name="WormBaseParasite"/>
        </authorList>
    </citation>
    <scope>IDENTIFICATION</scope>
    <source>
        <strain evidence="2">KR3021</strain>
    </source>
</reference>
<sequence length="154" mass="17888">METLNMNFFPIKQVPDKFFGEFKSAEIEGLNAYLTAKGLPYLLRKIIGHFSFSKRYHKNTDGTYSFGTVIAKKEIKCDHVNLGEPIYIKGIGGTNLKITFSYDEIFEVLFESIEFPDDDTLQTEIHCYYFEKDKLILRTEVNDVTLKTVYKRIS</sequence>
<accession>A0AC35UDK8</accession>
<organism evidence="1 2">
    <name type="scientific">Rhabditophanes sp. KR3021</name>
    <dbReference type="NCBI Taxonomy" id="114890"/>
    <lineage>
        <taxon>Eukaryota</taxon>
        <taxon>Metazoa</taxon>
        <taxon>Ecdysozoa</taxon>
        <taxon>Nematoda</taxon>
        <taxon>Chromadorea</taxon>
        <taxon>Rhabditida</taxon>
        <taxon>Tylenchina</taxon>
        <taxon>Panagrolaimomorpha</taxon>
        <taxon>Strongyloidoidea</taxon>
        <taxon>Alloionematidae</taxon>
        <taxon>Rhabditophanes</taxon>
    </lineage>
</organism>
<dbReference type="Proteomes" id="UP000095286">
    <property type="component" value="Unplaced"/>
</dbReference>
<evidence type="ECO:0000313" key="1">
    <source>
        <dbReference type="Proteomes" id="UP000095286"/>
    </source>
</evidence>
<proteinExistence type="predicted"/>
<dbReference type="WBParaSite" id="RSKR_0001065100.1">
    <property type="protein sequence ID" value="RSKR_0001065100.1"/>
    <property type="gene ID" value="RSKR_0001065100"/>
</dbReference>
<evidence type="ECO:0000313" key="2">
    <source>
        <dbReference type="WBParaSite" id="RSKR_0001065100.1"/>
    </source>
</evidence>